<name>A0A1D1UNJ1_RAMVA</name>
<keyword evidence="1" id="KW-0472">Membrane</keyword>
<dbReference type="AlphaFoldDB" id="A0A1D1UNJ1"/>
<protein>
    <submittedName>
        <fullName evidence="2">Uncharacterized protein</fullName>
    </submittedName>
</protein>
<comment type="caution">
    <text evidence="2">The sequence shown here is derived from an EMBL/GenBank/DDBJ whole genome shotgun (WGS) entry which is preliminary data.</text>
</comment>
<proteinExistence type="predicted"/>
<evidence type="ECO:0000313" key="3">
    <source>
        <dbReference type="Proteomes" id="UP000186922"/>
    </source>
</evidence>
<keyword evidence="1" id="KW-1133">Transmembrane helix</keyword>
<accession>A0A1D1UNJ1</accession>
<gene>
    <name evidence="2" type="primary">RvY_01472-1</name>
    <name evidence="2" type="synonym">RvY_01472.1</name>
    <name evidence="2" type="ORF">RvY_01472</name>
</gene>
<feature type="transmembrane region" description="Helical" evidence="1">
    <location>
        <begin position="110"/>
        <end position="127"/>
    </location>
</feature>
<evidence type="ECO:0000313" key="2">
    <source>
        <dbReference type="EMBL" id="GAU88847.1"/>
    </source>
</evidence>
<feature type="transmembrane region" description="Helical" evidence="1">
    <location>
        <begin position="78"/>
        <end position="98"/>
    </location>
</feature>
<organism evidence="2 3">
    <name type="scientific">Ramazzottius varieornatus</name>
    <name type="common">Water bear</name>
    <name type="synonym">Tardigrade</name>
    <dbReference type="NCBI Taxonomy" id="947166"/>
    <lineage>
        <taxon>Eukaryota</taxon>
        <taxon>Metazoa</taxon>
        <taxon>Ecdysozoa</taxon>
        <taxon>Tardigrada</taxon>
        <taxon>Eutardigrada</taxon>
        <taxon>Parachela</taxon>
        <taxon>Hypsibioidea</taxon>
        <taxon>Ramazzottiidae</taxon>
        <taxon>Ramazzottius</taxon>
    </lineage>
</organism>
<keyword evidence="3" id="KW-1185">Reference proteome</keyword>
<sequence>MAEQLPTLWIRKTACWRTGEISLLIAAFSGRISHFLDPVRYSFRCFFDLIYSTTFFEEVGAFFSSKCVSGRLHFNWHLTSILPIMVLTGGFVPCLPRIERILHPPMLKHLLYLFYLLLHSYFIYSYFRCLAYRLLEDAFGLVLILVRRSETCDVRCGFRALSITGMTT</sequence>
<dbReference type="EMBL" id="BDGG01000001">
    <property type="protein sequence ID" value="GAU88847.1"/>
    <property type="molecule type" value="Genomic_DNA"/>
</dbReference>
<dbReference type="Proteomes" id="UP000186922">
    <property type="component" value="Unassembled WGS sequence"/>
</dbReference>
<reference evidence="2 3" key="1">
    <citation type="journal article" date="2016" name="Nat. Commun.">
        <title>Extremotolerant tardigrade genome and improved radiotolerance of human cultured cells by tardigrade-unique protein.</title>
        <authorList>
            <person name="Hashimoto T."/>
            <person name="Horikawa D.D."/>
            <person name="Saito Y."/>
            <person name="Kuwahara H."/>
            <person name="Kozuka-Hata H."/>
            <person name="Shin-I T."/>
            <person name="Minakuchi Y."/>
            <person name="Ohishi K."/>
            <person name="Motoyama A."/>
            <person name="Aizu T."/>
            <person name="Enomoto A."/>
            <person name="Kondo K."/>
            <person name="Tanaka S."/>
            <person name="Hara Y."/>
            <person name="Koshikawa S."/>
            <person name="Sagara H."/>
            <person name="Miura T."/>
            <person name="Yokobori S."/>
            <person name="Miyagawa K."/>
            <person name="Suzuki Y."/>
            <person name="Kubo T."/>
            <person name="Oyama M."/>
            <person name="Kohara Y."/>
            <person name="Fujiyama A."/>
            <person name="Arakawa K."/>
            <person name="Katayama T."/>
            <person name="Toyoda A."/>
            <person name="Kunieda T."/>
        </authorList>
    </citation>
    <scope>NUCLEOTIDE SEQUENCE [LARGE SCALE GENOMIC DNA]</scope>
    <source>
        <strain evidence="2 3">YOKOZUNA-1</strain>
    </source>
</reference>
<evidence type="ECO:0000256" key="1">
    <source>
        <dbReference type="SAM" id="Phobius"/>
    </source>
</evidence>
<keyword evidence="1" id="KW-0812">Transmembrane</keyword>